<evidence type="ECO:0000313" key="2">
    <source>
        <dbReference type="Proteomes" id="UP000050360"/>
    </source>
</evidence>
<comment type="caution">
    <text evidence="1">The sequence shown here is derived from an EMBL/GenBank/DDBJ whole genome shotgun (WGS) entry which is preliminary data.</text>
</comment>
<evidence type="ECO:0000313" key="1">
    <source>
        <dbReference type="EMBL" id="KPQ41005.1"/>
    </source>
</evidence>
<dbReference type="Proteomes" id="UP000050360">
    <property type="component" value="Unassembled WGS sequence"/>
</dbReference>
<name>A0A0P8DUE2_9EURY</name>
<sequence length="28" mass="3144">FLPPLDPGSYNYLVDAQKAASKVIFLYI</sequence>
<proteinExistence type="predicted"/>
<accession>A0A0P8DUE2</accession>
<protein>
    <submittedName>
        <fullName evidence="1">Uncharacterized protein</fullName>
    </submittedName>
</protein>
<dbReference type="AlphaFoldDB" id="A0A0P8DUE2"/>
<organism evidence="1 2">
    <name type="scientific">Candidatus Methanoperedens nitratireducens</name>
    <dbReference type="NCBI Taxonomy" id="1392998"/>
    <lineage>
        <taxon>Archaea</taxon>
        <taxon>Methanobacteriati</taxon>
        <taxon>Methanobacteriota</taxon>
        <taxon>Stenosarchaea group</taxon>
        <taxon>Methanomicrobia</taxon>
        <taxon>Methanosarcinales</taxon>
        <taxon>ANME-2 cluster</taxon>
        <taxon>Candidatus Methanoperedentaceae</taxon>
        <taxon>Candidatus Methanoperedens</taxon>
    </lineage>
</organism>
<reference evidence="1 2" key="1">
    <citation type="submission" date="2015-09" db="EMBL/GenBank/DDBJ databases">
        <title>A metagenomics-based metabolic model of nitrate-dependent anaerobic oxidation of methane by Methanoperedens-like archaea.</title>
        <authorList>
            <person name="Arshad A."/>
            <person name="Speth D.R."/>
            <person name="De Graaf R.M."/>
            <person name="Op Den Camp H.J."/>
            <person name="Jetten M.S."/>
            <person name="Welte C.U."/>
        </authorList>
    </citation>
    <scope>NUCLEOTIDE SEQUENCE [LARGE SCALE GENOMIC DNA]</scope>
</reference>
<feature type="non-terminal residue" evidence="1">
    <location>
        <position position="1"/>
    </location>
</feature>
<dbReference type="EMBL" id="LKCM01000465">
    <property type="protein sequence ID" value="KPQ41005.1"/>
    <property type="molecule type" value="Genomic_DNA"/>
</dbReference>
<gene>
    <name evidence="1" type="ORF">MPEBLZ_04449</name>
</gene>